<proteinExistence type="predicted"/>
<feature type="domain" description="AdoMet activation" evidence="1">
    <location>
        <begin position="143"/>
        <end position="203"/>
    </location>
</feature>
<dbReference type="EMBL" id="VSSQ01006421">
    <property type="protein sequence ID" value="MPM32645.1"/>
    <property type="molecule type" value="Genomic_DNA"/>
</dbReference>
<evidence type="ECO:0000313" key="2">
    <source>
        <dbReference type="EMBL" id="MPM32645.1"/>
    </source>
</evidence>
<evidence type="ECO:0000259" key="1">
    <source>
        <dbReference type="Pfam" id="PF02965"/>
    </source>
</evidence>
<dbReference type="PIRSF" id="PIRSF037984">
    <property type="entry name" value="Met_synth_TM0269_prd"/>
    <property type="match status" value="1"/>
</dbReference>
<accession>A0A644YVN3</accession>
<dbReference type="AlphaFoldDB" id="A0A644YVN3"/>
<organism evidence="2">
    <name type="scientific">bioreactor metagenome</name>
    <dbReference type="NCBI Taxonomy" id="1076179"/>
    <lineage>
        <taxon>unclassified sequences</taxon>
        <taxon>metagenomes</taxon>
        <taxon>ecological metagenomes</taxon>
    </lineage>
</organism>
<sequence length="243" mass="28154">MVNNIINSYINSLININKEEVLRYLEYKGQYIDRNLNDLIDECIKMTKEKINPRYYLRVYPILRNNDNKSIFFEDCRLNFKSNDLYTLLHGCEACIILGTTLGINIEKEIRKYSYIDLTKSIVLDACATTSIEELCDIVEKELSEELNKEGKYLTMRYSPGYGDLSIESNKDIIDTLNLNKNLGLTITSNNIMIPRKSVIAIIGITSEDKINKKHKCIMCSNYTNCKYRKGDEDNECKGVYKE</sequence>
<name>A0A644YVN3_9ZZZZ</name>
<dbReference type="InterPro" id="IPR004223">
    <property type="entry name" value="VitB12-dep_Met_synth_activ_dom"/>
</dbReference>
<comment type="caution">
    <text evidence="2">The sequence shown here is derived from an EMBL/GenBank/DDBJ whole genome shotgun (WGS) entry which is preliminary data.</text>
</comment>
<dbReference type="InterPro" id="IPR017342">
    <property type="entry name" value="S-AdoMet-dep_Met_synth_prd"/>
</dbReference>
<dbReference type="Gene3D" id="3.40.109.40">
    <property type="match status" value="1"/>
</dbReference>
<gene>
    <name evidence="2" type="ORF">SDC9_79210</name>
</gene>
<reference evidence="2" key="1">
    <citation type="submission" date="2019-08" db="EMBL/GenBank/DDBJ databases">
        <authorList>
            <person name="Kucharzyk K."/>
            <person name="Murdoch R.W."/>
            <person name="Higgins S."/>
            <person name="Loffler F."/>
        </authorList>
    </citation>
    <scope>NUCLEOTIDE SEQUENCE</scope>
</reference>
<protein>
    <recommendedName>
        <fullName evidence="1">AdoMet activation domain-containing protein</fullName>
    </recommendedName>
</protein>
<dbReference type="InterPro" id="IPR037010">
    <property type="entry name" value="VitB12-dep_Met_synth_activ_sf"/>
</dbReference>
<dbReference type="GO" id="GO:0008705">
    <property type="term" value="F:methionine synthase activity"/>
    <property type="evidence" value="ECO:0007669"/>
    <property type="project" value="InterPro"/>
</dbReference>
<dbReference type="Pfam" id="PF02965">
    <property type="entry name" value="Met_synt_B12"/>
    <property type="match status" value="1"/>
</dbReference>
<dbReference type="SUPFAM" id="SSF56507">
    <property type="entry name" value="Methionine synthase activation domain-like"/>
    <property type="match status" value="1"/>
</dbReference>